<dbReference type="GeneID" id="106181978"/>
<evidence type="ECO:0000313" key="3">
    <source>
        <dbReference type="Proteomes" id="UP000085678"/>
    </source>
</evidence>
<reference evidence="4" key="1">
    <citation type="submission" date="2025-08" db="UniProtKB">
        <authorList>
            <consortium name="RefSeq"/>
        </authorList>
    </citation>
    <scope>IDENTIFICATION</scope>
    <source>
        <tissue evidence="4">Gonads</tissue>
    </source>
</reference>
<dbReference type="PROSITE" id="PS50330">
    <property type="entry name" value="UIM"/>
    <property type="match status" value="1"/>
</dbReference>
<dbReference type="PROSITE" id="PS00972">
    <property type="entry name" value="USP_1"/>
    <property type="match status" value="1"/>
</dbReference>
<gene>
    <name evidence="4" type="primary">LOC106181978</name>
</gene>
<dbReference type="Pfam" id="PF00443">
    <property type="entry name" value="UCH"/>
    <property type="match status" value="1"/>
</dbReference>
<evidence type="ECO:0000259" key="2">
    <source>
        <dbReference type="PROSITE" id="PS50235"/>
    </source>
</evidence>
<dbReference type="GO" id="GO:0016579">
    <property type="term" value="P:protein deubiquitination"/>
    <property type="evidence" value="ECO:0007669"/>
    <property type="project" value="InterPro"/>
</dbReference>
<dbReference type="GO" id="GO:0004843">
    <property type="term" value="F:cysteine-type deubiquitinase activity"/>
    <property type="evidence" value="ECO:0007669"/>
    <property type="project" value="InterPro"/>
</dbReference>
<feature type="compositionally biased region" description="Basic and acidic residues" evidence="1">
    <location>
        <begin position="81"/>
        <end position="91"/>
    </location>
</feature>
<feature type="region of interest" description="Disordered" evidence="1">
    <location>
        <begin position="529"/>
        <end position="563"/>
    </location>
</feature>
<dbReference type="InterPro" id="IPR001394">
    <property type="entry name" value="Peptidase_C19_UCH"/>
</dbReference>
<dbReference type="InterPro" id="IPR038765">
    <property type="entry name" value="Papain-like_cys_pep_sf"/>
</dbReference>
<dbReference type="KEGG" id="lak:106181978"/>
<sequence>MTVEQSLLPQSYNKNQPERPVRIEPNVLEQIKEVTGIEDVKVISQAISACCTEQGKYDLSEVVSLLVSEVATIKPTQQKPEPVEKPEKDTEQTTTKIITQPTDATDVPVNTRKSKSDSALVVDLTNDEDQLQKAIAASLQDNQGILGGQISREEQDISRILEASLAESKAGTKRKRGDIWFVDPLNPYERRRKEAWPVGLKNVGNTCWFSAVIQSLFHLPIFRHLVLNFVSPAETPQGTLQEKRNLRFMHELRRLFALMIGSQRKYVDPSKAVDILKEAFTSPSGTSDSQQDVSEFQHKLLEWLEEAFTCHDSRPTSPTQGTSSEESLSSAKNPMIDLFYGQVTTDGFHEGKAFCRQETFGQFPLQVNGFHDIHESLENATAQGEIETVTGESSSKSGQEQWFTRLPPFLTFELSRFQFNQTLGRPEKIHNKLKFPMTIYMDRYMECNKSVTRQRREKVKSLREELQHLHSRLDRFTNYGSGPKRFPLQDVLQYALEFAQTNPDVACSSPAGPAAPPVCDVVQDVEMESPRSLNNSSNLETPSPSLVKSSSLPDVAMASPHGKLSSPAKRLLVVPKPAPREVSSTELGVLQSCLTRWRTEVESDVKELQDGISRLDEEVGNMYSDDMMKKFPYRLHAVLVHEGQAASGHYWAYVYDHANGRWLKFNDITVTEASWEELEKEGIGGYHNASAYCLMYVDTSREDLIQDSSSLVDKETGQISNSTQTDVVKKLAQDLQDYISEDNTKFCQEMEDWDRKQQQAAAATVTTAPAAATVTTAPGAGGDSEVTIVGEKKPLSPTVSSSVQNSQSYQHALLALRSTVDTLEAVLGAMTKEQWEQKRPEGHVLQVANFEINKAEKLSQKLPEMLPKKDSRLSHMLVYCIACKAPTHSVIHRVVMEQIAFTRIGDTDAKFKAIKGAAERKLSEMISDASEQMKSEYKKWHENFSNFRRVIMCVVLGIEAFHKERYQESLPYLHYAYLTNRSLIADGNRMKGFDNKLMAYYQRQCLLHLNDMALQQFEADEDISGVSIIMNNLVLPCLPSLFHTSYQDDTLAAEELREKWCNILAQEVSGDKLEKLQDVMSKLFDPPSETRTSVKFPQLNYIKDSSEFLERYAKVMDLAEKNSYLEMAEKSK</sequence>
<dbReference type="Gene3D" id="3.90.70.10">
    <property type="entry name" value="Cysteine proteinases"/>
    <property type="match status" value="1"/>
</dbReference>
<dbReference type="AlphaFoldDB" id="A0A1S3KHB2"/>
<dbReference type="InParanoid" id="A0A1S3KHB2"/>
<dbReference type="SUPFAM" id="SSF54001">
    <property type="entry name" value="Cysteine proteinases"/>
    <property type="match status" value="1"/>
</dbReference>
<dbReference type="PROSITE" id="PS00973">
    <property type="entry name" value="USP_2"/>
    <property type="match status" value="1"/>
</dbReference>
<dbReference type="PANTHER" id="PTHR24006:SF944">
    <property type="entry name" value="UBIQUITIN CARBOXYL-TERMINAL HYDROLASE"/>
    <property type="match status" value="1"/>
</dbReference>
<accession>A0A1S3KHB2</accession>
<dbReference type="OrthoDB" id="2420415at2759"/>
<dbReference type="CDD" id="cd20485">
    <property type="entry name" value="USP25_USP28_C-like"/>
    <property type="match status" value="1"/>
</dbReference>
<dbReference type="CDD" id="cd02665">
    <property type="entry name" value="Peptidase_C19I"/>
    <property type="match status" value="1"/>
</dbReference>
<dbReference type="InterPro" id="IPR018200">
    <property type="entry name" value="USP_CS"/>
</dbReference>
<organism evidence="3 4">
    <name type="scientific">Lingula anatina</name>
    <name type="common">Brachiopod</name>
    <name type="synonym">Lingula unguis</name>
    <dbReference type="NCBI Taxonomy" id="7574"/>
    <lineage>
        <taxon>Eukaryota</taxon>
        <taxon>Metazoa</taxon>
        <taxon>Spiralia</taxon>
        <taxon>Lophotrochozoa</taxon>
        <taxon>Brachiopoda</taxon>
        <taxon>Linguliformea</taxon>
        <taxon>Lingulata</taxon>
        <taxon>Lingulida</taxon>
        <taxon>Linguloidea</taxon>
        <taxon>Lingulidae</taxon>
        <taxon>Lingula</taxon>
    </lineage>
</organism>
<keyword evidence="3" id="KW-1185">Reference proteome</keyword>
<name>A0A1S3KHB2_LINAN</name>
<dbReference type="Proteomes" id="UP000085678">
    <property type="component" value="Unplaced"/>
</dbReference>
<dbReference type="PROSITE" id="PS50235">
    <property type="entry name" value="USP_3"/>
    <property type="match status" value="1"/>
</dbReference>
<dbReference type="InterPro" id="IPR003903">
    <property type="entry name" value="UIM_dom"/>
</dbReference>
<evidence type="ECO:0000256" key="1">
    <source>
        <dbReference type="SAM" id="MobiDB-lite"/>
    </source>
</evidence>
<protein>
    <submittedName>
        <fullName evidence="4">Ubiquitin carboxyl-terminal hydrolase 25-like isoform X1</fullName>
    </submittedName>
</protein>
<dbReference type="Gene3D" id="1.10.8.10">
    <property type="entry name" value="DNA helicase RuvA subunit, C-terminal domain"/>
    <property type="match status" value="1"/>
</dbReference>
<feature type="compositionally biased region" description="Polar residues" evidence="1">
    <location>
        <begin position="531"/>
        <end position="541"/>
    </location>
</feature>
<feature type="region of interest" description="Disordered" evidence="1">
    <location>
        <begin position="311"/>
        <end position="330"/>
    </location>
</feature>
<dbReference type="InterPro" id="IPR050164">
    <property type="entry name" value="Peptidase_C19"/>
</dbReference>
<feature type="compositionally biased region" description="Polar residues" evidence="1">
    <location>
        <begin position="315"/>
        <end position="330"/>
    </location>
</feature>
<dbReference type="InterPro" id="IPR028889">
    <property type="entry name" value="USP"/>
</dbReference>
<feature type="compositionally biased region" description="Low complexity" evidence="1">
    <location>
        <begin position="542"/>
        <end position="553"/>
    </location>
</feature>
<dbReference type="SMART" id="SM00726">
    <property type="entry name" value="UIM"/>
    <property type="match status" value="2"/>
</dbReference>
<feature type="domain" description="USP" evidence="2">
    <location>
        <begin position="198"/>
        <end position="699"/>
    </location>
</feature>
<dbReference type="RefSeq" id="XP_013422018.1">
    <property type="nucleotide sequence ID" value="XM_013566564.1"/>
</dbReference>
<proteinExistence type="predicted"/>
<dbReference type="STRING" id="7574.A0A1S3KHB2"/>
<dbReference type="GO" id="GO:0005829">
    <property type="term" value="C:cytosol"/>
    <property type="evidence" value="ECO:0007669"/>
    <property type="project" value="TreeGrafter"/>
</dbReference>
<dbReference type="GO" id="GO:0005634">
    <property type="term" value="C:nucleus"/>
    <property type="evidence" value="ECO:0007669"/>
    <property type="project" value="TreeGrafter"/>
</dbReference>
<evidence type="ECO:0000313" key="4">
    <source>
        <dbReference type="RefSeq" id="XP_013422018.1"/>
    </source>
</evidence>
<dbReference type="PANTHER" id="PTHR24006">
    <property type="entry name" value="UBIQUITIN CARBOXYL-TERMINAL HYDROLASE"/>
    <property type="match status" value="1"/>
</dbReference>
<feature type="region of interest" description="Disordered" evidence="1">
    <location>
        <begin position="75"/>
        <end position="94"/>
    </location>
</feature>